<evidence type="ECO:0000256" key="1">
    <source>
        <dbReference type="ARBA" id="ARBA00022737"/>
    </source>
</evidence>
<dbReference type="Proteomes" id="UP000006671">
    <property type="component" value="Unassembled WGS sequence"/>
</dbReference>
<dbReference type="RefSeq" id="XP_002677625.1">
    <property type="nucleotide sequence ID" value="XM_002677579.1"/>
</dbReference>
<dbReference type="VEuPathDB" id="AmoebaDB:NAEGRDRAFT_48899"/>
<dbReference type="STRING" id="5762.D2VEH7"/>
<feature type="repeat" description="ANK" evidence="3">
    <location>
        <begin position="146"/>
        <end position="178"/>
    </location>
</feature>
<keyword evidence="1" id="KW-0677">Repeat</keyword>
<dbReference type="KEGG" id="ngr:NAEGRDRAFT_48899"/>
<dbReference type="EMBL" id="GG738866">
    <property type="protein sequence ID" value="EFC44881.1"/>
    <property type="molecule type" value="Genomic_DNA"/>
</dbReference>
<keyword evidence="6" id="KW-1185">Reference proteome</keyword>
<gene>
    <name evidence="5" type="ORF">NAEGRDRAFT_48899</name>
</gene>
<dbReference type="InParanoid" id="D2VEH7"/>
<evidence type="ECO:0000256" key="3">
    <source>
        <dbReference type="PROSITE-ProRule" id="PRU00023"/>
    </source>
</evidence>
<proteinExistence type="predicted"/>
<sequence length="319" mass="36064">MSSSDHSKDENLSPPRKKTKPSNQEEDVDFDYLIAHSNASDLLKADKGVFKEWIIENQDKFGKIVASEKNPEMMNVLVDAADLYLLDWLFVADENEKSIDDEEEYEIDYSTNRLIDKRTTLCMACELGNGEMVKLLLSKGVKIDLGTTTPLFVACEKGDLEIVELLLSESKKFDISKGRLEESVGEDHAEFESCFSGVTPLFIACLNGFVDIVKLLLSKQEIEINLGYITPLYGACMNGHEEIVKLLLENSKIKVNKGKHTYSGYWDGYGYTKVNNEKPITIAESKKFDNIVALLKQVKITNDSDEENDENEEEEENEE</sequence>
<feature type="region of interest" description="Disordered" evidence="4">
    <location>
        <begin position="1"/>
        <end position="25"/>
    </location>
</feature>
<dbReference type="Gene3D" id="1.25.40.20">
    <property type="entry name" value="Ankyrin repeat-containing domain"/>
    <property type="match status" value="2"/>
</dbReference>
<dbReference type="Pfam" id="PF12796">
    <property type="entry name" value="Ank_2"/>
    <property type="match status" value="2"/>
</dbReference>
<evidence type="ECO:0000256" key="4">
    <source>
        <dbReference type="SAM" id="MobiDB-lite"/>
    </source>
</evidence>
<keyword evidence="2 3" id="KW-0040">ANK repeat</keyword>
<evidence type="ECO:0000313" key="6">
    <source>
        <dbReference type="Proteomes" id="UP000006671"/>
    </source>
</evidence>
<dbReference type="InterPro" id="IPR036770">
    <property type="entry name" value="Ankyrin_rpt-contain_sf"/>
</dbReference>
<evidence type="ECO:0000313" key="5">
    <source>
        <dbReference type="EMBL" id="EFC44881.1"/>
    </source>
</evidence>
<name>D2VEH7_NAEGR</name>
<accession>D2VEH7</accession>
<dbReference type="PROSITE" id="PS50088">
    <property type="entry name" value="ANK_REPEAT"/>
    <property type="match status" value="3"/>
</dbReference>
<protein>
    <submittedName>
        <fullName evidence="5">Predicted protein</fullName>
    </submittedName>
</protein>
<dbReference type="GeneID" id="8850192"/>
<dbReference type="PROSITE" id="PS50297">
    <property type="entry name" value="ANK_REP_REGION"/>
    <property type="match status" value="2"/>
</dbReference>
<dbReference type="SMART" id="SM00248">
    <property type="entry name" value="ANK"/>
    <property type="match status" value="4"/>
</dbReference>
<dbReference type="SUPFAM" id="SSF48403">
    <property type="entry name" value="Ankyrin repeat"/>
    <property type="match status" value="1"/>
</dbReference>
<feature type="compositionally biased region" description="Basic and acidic residues" evidence="4">
    <location>
        <begin position="1"/>
        <end position="11"/>
    </location>
</feature>
<dbReference type="eggNOG" id="KOG4369">
    <property type="taxonomic scope" value="Eukaryota"/>
</dbReference>
<dbReference type="PANTHER" id="PTHR24171">
    <property type="entry name" value="ANKYRIN REPEAT DOMAIN-CONTAINING PROTEIN 39-RELATED"/>
    <property type="match status" value="1"/>
</dbReference>
<evidence type="ECO:0000256" key="2">
    <source>
        <dbReference type="ARBA" id="ARBA00023043"/>
    </source>
</evidence>
<dbReference type="AlphaFoldDB" id="D2VEH7"/>
<organism evidence="6">
    <name type="scientific">Naegleria gruberi</name>
    <name type="common">Amoeba</name>
    <dbReference type="NCBI Taxonomy" id="5762"/>
    <lineage>
        <taxon>Eukaryota</taxon>
        <taxon>Discoba</taxon>
        <taxon>Heterolobosea</taxon>
        <taxon>Tetramitia</taxon>
        <taxon>Eutetramitia</taxon>
        <taxon>Vahlkampfiidae</taxon>
        <taxon>Naegleria</taxon>
    </lineage>
</organism>
<feature type="repeat" description="ANK" evidence="3">
    <location>
        <begin position="116"/>
        <end position="148"/>
    </location>
</feature>
<dbReference type="OrthoDB" id="20872at2759"/>
<reference evidence="5 6" key="1">
    <citation type="journal article" date="2010" name="Cell">
        <title>The genome of Naegleria gruberi illuminates early eukaryotic versatility.</title>
        <authorList>
            <person name="Fritz-Laylin L.K."/>
            <person name="Prochnik S.E."/>
            <person name="Ginger M.L."/>
            <person name="Dacks J.B."/>
            <person name="Carpenter M.L."/>
            <person name="Field M.C."/>
            <person name="Kuo A."/>
            <person name="Paredez A."/>
            <person name="Chapman J."/>
            <person name="Pham J."/>
            <person name="Shu S."/>
            <person name="Neupane R."/>
            <person name="Cipriano M."/>
            <person name="Mancuso J."/>
            <person name="Tu H."/>
            <person name="Salamov A."/>
            <person name="Lindquist E."/>
            <person name="Shapiro H."/>
            <person name="Lucas S."/>
            <person name="Grigoriev I.V."/>
            <person name="Cande W.Z."/>
            <person name="Fulton C."/>
            <person name="Rokhsar D.S."/>
            <person name="Dawson S.C."/>
        </authorList>
    </citation>
    <scope>NUCLEOTIDE SEQUENCE [LARGE SCALE GENOMIC DNA]</scope>
    <source>
        <strain evidence="5 6">NEG-M</strain>
    </source>
</reference>
<feature type="repeat" description="ANK" evidence="3">
    <location>
        <begin position="196"/>
        <end position="219"/>
    </location>
</feature>
<dbReference type="InterPro" id="IPR002110">
    <property type="entry name" value="Ankyrin_rpt"/>
</dbReference>